<gene>
    <name evidence="1" type="ORF">BUALT_Bualt19G0034900</name>
</gene>
<accession>A0AAV6W8I4</accession>
<reference evidence="1" key="1">
    <citation type="submission" date="2019-10" db="EMBL/GenBank/DDBJ databases">
        <authorList>
            <person name="Zhang R."/>
            <person name="Pan Y."/>
            <person name="Wang J."/>
            <person name="Ma R."/>
            <person name="Yu S."/>
        </authorList>
    </citation>
    <scope>NUCLEOTIDE SEQUENCE</scope>
    <source>
        <strain evidence="1">LA-IB0</strain>
        <tissue evidence="1">Leaf</tissue>
    </source>
</reference>
<dbReference type="Gene3D" id="1.10.10.10">
    <property type="entry name" value="Winged helix-like DNA-binding domain superfamily/Winged helix DNA-binding domain"/>
    <property type="match status" value="1"/>
</dbReference>
<organism evidence="1 2">
    <name type="scientific">Buddleja alternifolia</name>
    <dbReference type="NCBI Taxonomy" id="168488"/>
    <lineage>
        <taxon>Eukaryota</taxon>
        <taxon>Viridiplantae</taxon>
        <taxon>Streptophyta</taxon>
        <taxon>Embryophyta</taxon>
        <taxon>Tracheophyta</taxon>
        <taxon>Spermatophyta</taxon>
        <taxon>Magnoliopsida</taxon>
        <taxon>eudicotyledons</taxon>
        <taxon>Gunneridae</taxon>
        <taxon>Pentapetalae</taxon>
        <taxon>asterids</taxon>
        <taxon>lamiids</taxon>
        <taxon>Lamiales</taxon>
        <taxon>Scrophulariaceae</taxon>
        <taxon>Buddlejeae</taxon>
        <taxon>Buddleja</taxon>
    </lineage>
</organism>
<proteinExistence type="predicted"/>
<evidence type="ECO:0000313" key="2">
    <source>
        <dbReference type="Proteomes" id="UP000826271"/>
    </source>
</evidence>
<dbReference type="AlphaFoldDB" id="A0AAV6W8I4"/>
<keyword evidence="2" id="KW-1185">Reference proteome</keyword>
<sequence>MEKIHDNSSNDDEGYSLTPTSLLLVEDHPLSMKPLVLLQLDPIIMDPWHHLSRWFKSNDDRTAFHTANNGMSFWEKKQHNPSTFAKAIADAFPKINVLCLILQRLLWD</sequence>
<protein>
    <submittedName>
        <fullName evidence="1">Uncharacterized protein</fullName>
    </submittedName>
</protein>
<name>A0AAV6W8I4_9LAMI</name>
<dbReference type="Proteomes" id="UP000826271">
    <property type="component" value="Unassembled WGS sequence"/>
</dbReference>
<dbReference type="EMBL" id="WHWC01000019">
    <property type="protein sequence ID" value="KAG8363557.1"/>
    <property type="molecule type" value="Genomic_DNA"/>
</dbReference>
<dbReference type="InterPro" id="IPR036388">
    <property type="entry name" value="WH-like_DNA-bd_sf"/>
</dbReference>
<evidence type="ECO:0000313" key="1">
    <source>
        <dbReference type="EMBL" id="KAG8363557.1"/>
    </source>
</evidence>
<comment type="caution">
    <text evidence="1">The sequence shown here is derived from an EMBL/GenBank/DDBJ whole genome shotgun (WGS) entry which is preliminary data.</text>
</comment>